<keyword evidence="5" id="KW-0812">Transmembrane</keyword>
<dbReference type="Proteomes" id="UP000063387">
    <property type="component" value="Chromosome"/>
</dbReference>
<evidence type="ECO:0000256" key="5">
    <source>
        <dbReference type="SAM" id="Phobius"/>
    </source>
</evidence>
<dbReference type="OrthoDB" id="9776053at2"/>
<dbReference type="InterPro" id="IPR017560">
    <property type="entry name" value="Cyt_c_biogenesis_CcmI"/>
</dbReference>
<reference evidence="7 8" key="1">
    <citation type="journal article" date="2016" name="Genome Announc.">
        <title>Draft Genome Sequence of 'Halomonas chromatireducens' Strain AGD 8-3, a Haloalkaliphilic Chromate- and Selenite-Reducing Gammaproteobacterium.</title>
        <authorList>
            <person name="Sharko F.S."/>
            <person name="Shapovalova A.A."/>
            <person name="Tsygankova S.V."/>
            <person name="Komova A.V."/>
            <person name="Boulygina E.S."/>
            <person name="Teslyuk A.B."/>
            <person name="Gotovtsev P.M."/>
            <person name="Namsaraev Z.B."/>
            <person name="Khijniak T.V."/>
            <person name="Nedoluzhko A.V."/>
            <person name="Vasilov R.G."/>
        </authorList>
    </citation>
    <scope>NUCLEOTIDE SEQUENCE [LARGE SCALE GENOMIC DNA]</scope>
    <source>
        <strain evidence="7 8">AGD 8-3</strain>
    </source>
</reference>
<keyword evidence="2" id="KW-0677">Repeat</keyword>
<proteinExistence type="predicted"/>
<gene>
    <name evidence="7" type="primary">ccmH_2</name>
    <name evidence="7" type="ORF">LOKO_01663</name>
</gene>
<dbReference type="InterPro" id="IPR051263">
    <property type="entry name" value="C-type_cytochrome_biogenesis"/>
</dbReference>
<dbReference type="PANTHER" id="PTHR47870">
    <property type="entry name" value="CYTOCHROME C-TYPE BIOGENESIS PROTEIN CCMH"/>
    <property type="match status" value="1"/>
</dbReference>
<evidence type="ECO:0000256" key="1">
    <source>
        <dbReference type="ARBA" id="ARBA00004196"/>
    </source>
</evidence>
<feature type="transmembrane region" description="Helical" evidence="5">
    <location>
        <begin position="101"/>
        <end position="124"/>
    </location>
</feature>
<sequence>MNGIFLLSAMVLCVMALAFVVYPLLREPRQETGHSRRAINLRVHRDRVRELDQDLATGTLTQEQYDTALADLERELLDSGSIEPDAVDNNAAHEARGPRRVAAIAAFASIAVLPFMAVGLYLGVGYADEVFATQLPPGEMASMQEPAPASDEAMQRQFERLAQELQGRLAQNPDDLEGWILLGRTLTFMDDLAAAERAFREAMVHGGDRDPNLLTRYADVLAERQGSLEGEPRELIERALSIDPDHAQGLWMAGSLAFEEADLDAARRHWERLLGVLPDESPEADIIRGNLSQVALSAAEG</sequence>
<dbReference type="GO" id="GO:0030313">
    <property type="term" value="C:cell envelope"/>
    <property type="evidence" value="ECO:0007669"/>
    <property type="project" value="UniProtKB-SubCell"/>
</dbReference>
<organism evidence="7 8">
    <name type="scientific">Halomonas chromatireducens</name>
    <dbReference type="NCBI Taxonomy" id="507626"/>
    <lineage>
        <taxon>Bacteria</taxon>
        <taxon>Pseudomonadati</taxon>
        <taxon>Pseudomonadota</taxon>
        <taxon>Gammaproteobacteria</taxon>
        <taxon>Oceanospirillales</taxon>
        <taxon>Halomonadaceae</taxon>
        <taxon>Halomonas</taxon>
    </lineage>
</organism>
<dbReference type="PANTHER" id="PTHR47870:SF1">
    <property type="entry name" value="CYTOCHROME C-TYPE BIOGENESIS PROTEIN CCMH"/>
    <property type="match status" value="1"/>
</dbReference>
<dbReference type="InterPro" id="IPR011990">
    <property type="entry name" value="TPR-like_helical_dom_sf"/>
</dbReference>
<dbReference type="Pfam" id="PF23914">
    <property type="entry name" value="TPR_CcmH_CycH"/>
    <property type="match status" value="1"/>
</dbReference>
<keyword evidence="5" id="KW-0472">Membrane</keyword>
<dbReference type="KEGG" id="hco:LOKO_01663"/>
<dbReference type="PATRIC" id="fig|507626.3.peg.1657"/>
<reference evidence="7 8" key="2">
    <citation type="submission" date="2016-02" db="EMBL/GenBank/DDBJ databases">
        <authorList>
            <person name="Wen L."/>
            <person name="He K."/>
            <person name="Yang H."/>
        </authorList>
    </citation>
    <scope>NUCLEOTIDE SEQUENCE [LARGE SCALE GENOMIC DNA]</scope>
    <source>
        <strain evidence="7 8">AGD 8-3</strain>
    </source>
</reference>
<evidence type="ECO:0000259" key="6">
    <source>
        <dbReference type="Pfam" id="PF23914"/>
    </source>
</evidence>
<keyword evidence="8" id="KW-1185">Reference proteome</keyword>
<dbReference type="EMBL" id="CP014226">
    <property type="protein sequence ID" value="AMD00731.1"/>
    <property type="molecule type" value="Genomic_DNA"/>
</dbReference>
<dbReference type="Gene3D" id="1.25.40.10">
    <property type="entry name" value="Tetratricopeptide repeat domain"/>
    <property type="match status" value="1"/>
</dbReference>
<comment type="subcellular location">
    <subcellularLocation>
        <location evidence="1">Cell envelope</location>
    </subcellularLocation>
</comment>
<evidence type="ECO:0000313" key="8">
    <source>
        <dbReference type="Proteomes" id="UP000063387"/>
    </source>
</evidence>
<evidence type="ECO:0000256" key="4">
    <source>
        <dbReference type="ARBA" id="ARBA00022803"/>
    </source>
</evidence>
<dbReference type="NCBIfam" id="TIGR03142">
    <property type="entry name" value="cytochro_ccmI"/>
    <property type="match status" value="1"/>
</dbReference>
<keyword evidence="4" id="KW-0802">TPR repeat</keyword>
<dbReference type="SUPFAM" id="SSF48452">
    <property type="entry name" value="TPR-like"/>
    <property type="match status" value="1"/>
</dbReference>
<dbReference type="AlphaFoldDB" id="A0A0X8HDQ6"/>
<feature type="domain" description="Cytochrome c-type biogenesis protein H TPR" evidence="6">
    <location>
        <begin position="151"/>
        <end position="283"/>
    </location>
</feature>
<evidence type="ECO:0000313" key="7">
    <source>
        <dbReference type="EMBL" id="AMD00731.1"/>
    </source>
</evidence>
<keyword evidence="3" id="KW-0201">Cytochrome c-type biogenesis</keyword>
<dbReference type="GO" id="GO:0017004">
    <property type="term" value="P:cytochrome complex assembly"/>
    <property type="evidence" value="ECO:0007669"/>
    <property type="project" value="UniProtKB-KW"/>
</dbReference>
<dbReference type="STRING" id="507626.LOKO_01663"/>
<dbReference type="RefSeq" id="WP_066447502.1">
    <property type="nucleotide sequence ID" value="NZ_CP014226.1"/>
</dbReference>
<name>A0A0X8HDQ6_9GAMM</name>
<accession>A0A0X8HDQ6</accession>
<evidence type="ECO:0000256" key="3">
    <source>
        <dbReference type="ARBA" id="ARBA00022748"/>
    </source>
</evidence>
<protein>
    <submittedName>
        <fullName evidence="7">Cytochrome c-type biogenesis protein CcmH</fullName>
    </submittedName>
</protein>
<feature type="transmembrane region" description="Helical" evidence="5">
    <location>
        <begin position="6"/>
        <end position="25"/>
    </location>
</feature>
<keyword evidence="5" id="KW-1133">Transmembrane helix</keyword>
<evidence type="ECO:0000256" key="2">
    <source>
        <dbReference type="ARBA" id="ARBA00022737"/>
    </source>
</evidence>
<dbReference type="InterPro" id="IPR056413">
    <property type="entry name" value="TPR_CcmH_CycH"/>
</dbReference>